<dbReference type="Gene3D" id="3.90.25.10">
    <property type="entry name" value="UDP-galactose 4-epimerase, domain 1"/>
    <property type="match status" value="1"/>
</dbReference>
<comment type="caution">
    <text evidence="4">The sequence shown here is derived from an EMBL/GenBank/DDBJ whole genome shotgun (WGS) entry which is preliminary data.</text>
</comment>
<dbReference type="AlphaFoldDB" id="A0AA39L6D8"/>
<dbReference type="InterPro" id="IPR051164">
    <property type="entry name" value="NmrA-like_oxidored"/>
</dbReference>
<keyword evidence="5" id="KW-1185">Reference proteome</keyword>
<keyword evidence="2" id="KW-0521">NADP</keyword>
<dbReference type="PANTHER" id="PTHR42748:SF31">
    <property type="entry name" value="NMRA-LIKE DOMAIN-CONTAINING PROTEIN-RELATED"/>
    <property type="match status" value="1"/>
</dbReference>
<dbReference type="CDD" id="cd05251">
    <property type="entry name" value="NmrA_like_SDR_a"/>
    <property type="match status" value="1"/>
</dbReference>
<accession>A0AA39L6D8</accession>
<dbReference type="InterPro" id="IPR008030">
    <property type="entry name" value="NmrA-like"/>
</dbReference>
<proteinExistence type="inferred from homology"/>
<gene>
    <name evidence="4" type="ORF">NLU13_7025</name>
</gene>
<organism evidence="4 5">
    <name type="scientific">Sarocladium strictum</name>
    <name type="common">Black bundle disease fungus</name>
    <name type="synonym">Acremonium strictum</name>
    <dbReference type="NCBI Taxonomy" id="5046"/>
    <lineage>
        <taxon>Eukaryota</taxon>
        <taxon>Fungi</taxon>
        <taxon>Dikarya</taxon>
        <taxon>Ascomycota</taxon>
        <taxon>Pezizomycotina</taxon>
        <taxon>Sordariomycetes</taxon>
        <taxon>Hypocreomycetidae</taxon>
        <taxon>Hypocreales</taxon>
        <taxon>Sarocladiaceae</taxon>
        <taxon>Sarocladium</taxon>
    </lineage>
</organism>
<evidence type="ECO:0000313" key="5">
    <source>
        <dbReference type="Proteomes" id="UP001175261"/>
    </source>
</evidence>
<dbReference type="EMBL" id="JAPDFR010000006">
    <property type="protein sequence ID" value="KAK0385848.1"/>
    <property type="molecule type" value="Genomic_DNA"/>
</dbReference>
<dbReference type="Pfam" id="PF05368">
    <property type="entry name" value="NmrA"/>
    <property type="match status" value="1"/>
</dbReference>
<comment type="similarity">
    <text evidence="1">Belongs to the NmrA-type oxidoreductase family.</text>
</comment>
<evidence type="ECO:0000256" key="2">
    <source>
        <dbReference type="ARBA" id="ARBA00022857"/>
    </source>
</evidence>
<protein>
    <recommendedName>
        <fullName evidence="3">NmrA-like domain-containing protein</fullName>
    </recommendedName>
</protein>
<dbReference type="Proteomes" id="UP001175261">
    <property type="component" value="Unassembled WGS sequence"/>
</dbReference>
<dbReference type="InterPro" id="IPR036291">
    <property type="entry name" value="NAD(P)-bd_dom_sf"/>
</dbReference>
<evidence type="ECO:0000259" key="3">
    <source>
        <dbReference type="Pfam" id="PF05368"/>
    </source>
</evidence>
<reference evidence="4" key="1">
    <citation type="submission" date="2022-10" db="EMBL/GenBank/DDBJ databases">
        <title>Determination and structural analysis of whole genome sequence of Sarocladium strictum F4-1.</title>
        <authorList>
            <person name="Hu L."/>
            <person name="Jiang Y."/>
        </authorList>
    </citation>
    <scope>NUCLEOTIDE SEQUENCE</scope>
    <source>
        <strain evidence="4">F4-1</strain>
    </source>
</reference>
<dbReference type="GO" id="GO:0005634">
    <property type="term" value="C:nucleus"/>
    <property type="evidence" value="ECO:0007669"/>
    <property type="project" value="TreeGrafter"/>
</dbReference>
<dbReference type="Gene3D" id="3.40.50.720">
    <property type="entry name" value="NAD(P)-binding Rossmann-like Domain"/>
    <property type="match status" value="1"/>
</dbReference>
<name>A0AA39L6D8_SARSR</name>
<evidence type="ECO:0000256" key="1">
    <source>
        <dbReference type="ARBA" id="ARBA00006328"/>
    </source>
</evidence>
<dbReference type="PANTHER" id="PTHR42748">
    <property type="entry name" value="NITROGEN METABOLITE REPRESSION PROTEIN NMRA FAMILY MEMBER"/>
    <property type="match status" value="1"/>
</dbReference>
<evidence type="ECO:0000313" key="4">
    <source>
        <dbReference type="EMBL" id="KAK0385848.1"/>
    </source>
</evidence>
<dbReference type="SUPFAM" id="SSF51735">
    <property type="entry name" value="NAD(P)-binding Rossmann-fold domains"/>
    <property type="match status" value="1"/>
</dbReference>
<feature type="domain" description="NmrA-like" evidence="3">
    <location>
        <begin position="3"/>
        <end position="304"/>
    </location>
</feature>
<sequence>MSNILTVFGASGNQGGSIIRSVLADPELSKSFQILTVTRDTKKPAIKALEQQGVEVVSADMASKSSVAEAVKGTHTLFLVTLPDFVTGSPKGTEYEHGKNVADAAKDDGVKHLLFSSLINVTEASKGKLPHVAHFDRKAEVEDYIRSRTEYTSYIHPTGVLHDQLHKPSLLRKGGDGSYSLAGPPSGTVAQLPLFFPDDDMGKYAVAAIKKRDSVLGKQIHATADYNTLHRIMEEFQEVTGKKGQYAQIPHDVHQSFLPPPIAQEILENELLCEEPGFFAGGSLVEGHELLKEVGLAPTTWKKFIGSRKELLV</sequence>